<accession>A0A549SY22</accession>
<dbReference type="AlphaFoldDB" id="A0A549SY22"/>
<comment type="caution">
    <text evidence="1">The sequence shown here is derived from an EMBL/GenBank/DDBJ whole genome shotgun (WGS) entry which is preliminary data.</text>
</comment>
<protein>
    <submittedName>
        <fullName evidence="1">DUF4274 domain-containing protein</fullName>
    </submittedName>
</protein>
<reference evidence="1 2" key="1">
    <citation type="submission" date="2019-07" db="EMBL/GenBank/DDBJ databases">
        <title>Ln-dependent methylotrophs.</title>
        <authorList>
            <person name="Tani A."/>
        </authorList>
    </citation>
    <scope>NUCLEOTIDE SEQUENCE [LARGE SCALE GENOMIC DNA]</scope>
    <source>
        <strain evidence="1 2">SM89A</strain>
    </source>
</reference>
<organism evidence="1 2">
    <name type="scientific">Methylosinus sporium</name>
    <dbReference type="NCBI Taxonomy" id="428"/>
    <lineage>
        <taxon>Bacteria</taxon>
        <taxon>Pseudomonadati</taxon>
        <taxon>Pseudomonadota</taxon>
        <taxon>Alphaproteobacteria</taxon>
        <taxon>Hyphomicrobiales</taxon>
        <taxon>Methylocystaceae</taxon>
        <taxon>Methylosinus</taxon>
    </lineage>
</organism>
<dbReference type="Proteomes" id="UP000316781">
    <property type="component" value="Unassembled WGS sequence"/>
</dbReference>
<proteinExistence type="predicted"/>
<sequence>MTLFPPERASSVEVGLCGSGSHGVVQTPRFAHARDGEPLFYRVLSRKTVAREETSRGRTRTRPQSPSPRRLLACRNERPVLVHVSSRWGVLPMFAVDDLLRRWVEERAASPDPGDGEYAQFIADWLPLASSDDWHRMILGHNRELGDAPLFWIMRQPRCEKATALGIFYLARPGLLIAHGGDRSRTPDRLKRAFDLIGEIRMRYVNGFYREAAIGFDAVEALRREARLPARFDQSALDLVIPPEMRISIIGRKLGLHYGVRNAFLRDGPLGAR</sequence>
<name>A0A549SY22_METSR</name>
<dbReference type="EMBL" id="VJMF01000038">
    <property type="protein sequence ID" value="TRL34477.1"/>
    <property type="molecule type" value="Genomic_DNA"/>
</dbReference>
<gene>
    <name evidence="1" type="ORF">FM996_09490</name>
</gene>
<evidence type="ECO:0000313" key="2">
    <source>
        <dbReference type="Proteomes" id="UP000316781"/>
    </source>
</evidence>
<evidence type="ECO:0000313" key="1">
    <source>
        <dbReference type="EMBL" id="TRL34477.1"/>
    </source>
</evidence>